<organism evidence="3 4">
    <name type="scientific">Phanerochaete carnosa (strain HHB-10118-sp)</name>
    <name type="common">White-rot fungus</name>
    <name type="synonym">Peniophora carnosa</name>
    <dbReference type="NCBI Taxonomy" id="650164"/>
    <lineage>
        <taxon>Eukaryota</taxon>
        <taxon>Fungi</taxon>
        <taxon>Dikarya</taxon>
        <taxon>Basidiomycota</taxon>
        <taxon>Agaricomycotina</taxon>
        <taxon>Agaricomycetes</taxon>
        <taxon>Polyporales</taxon>
        <taxon>Phanerochaetaceae</taxon>
        <taxon>Phanerochaete</taxon>
    </lineage>
</organism>
<evidence type="ECO:0000313" key="3">
    <source>
        <dbReference type="EMBL" id="EKM49668.1"/>
    </source>
</evidence>
<evidence type="ECO:0000256" key="2">
    <source>
        <dbReference type="SAM" id="MobiDB-lite"/>
    </source>
</evidence>
<sequence>MSDLTDGLQELLERHRNTCISENAMALCSRDEDAELMRVKLGELLNYIEDLKDEILQLKSKKKSSKAARSDASAPVVMLNQRIIEVHARMYTEMYSLWIMTTALSTPIQNFDPSCNLFRPSRFAEEALQAETEQIHLLFHRMPADANGSNEKRNSIMALIGQSPAFEELFTTTANSHCYSWNNKIGKAMLSMPIEGICKEAWTDQNKMANDPIAQWLRGDINNDFSPVLFHSDRISEVDGLFNSDALAKWARFSTFGQTSISRSSAGNAGALKWGWNWITPQYIASIAVLTTVFQGVPGADAHLPPQSDGRSSPDLEENSRFGGNSEFCRNYNRRSEPSSSPIFPCDCDPSFSYVSESGFLSTLTYTLISHVDDQPECASSLDGDEDGDDPSMAGHVEPGAPLPEHATLAEERAAVQIRPQVPTALHASPAASQRPRRSLMQMMVG</sequence>
<keyword evidence="4" id="KW-1185">Reference proteome</keyword>
<dbReference type="HOGENOM" id="CLU_614085_0_0_1"/>
<protein>
    <submittedName>
        <fullName evidence="3">Uncharacterized protein</fullName>
    </submittedName>
</protein>
<feature type="region of interest" description="Disordered" evidence="2">
    <location>
        <begin position="421"/>
        <end position="446"/>
    </location>
</feature>
<dbReference type="Proteomes" id="UP000008370">
    <property type="component" value="Unassembled WGS sequence"/>
</dbReference>
<evidence type="ECO:0000256" key="1">
    <source>
        <dbReference type="SAM" id="Coils"/>
    </source>
</evidence>
<reference evidence="3 4" key="1">
    <citation type="journal article" date="2012" name="BMC Genomics">
        <title>Comparative genomics of the white-rot fungi, Phanerochaete carnosa and P. chrysosporium, to elucidate the genetic basis of the distinct wood types they colonize.</title>
        <authorList>
            <person name="Suzuki H."/>
            <person name="MacDonald J."/>
            <person name="Syed K."/>
            <person name="Salamov A."/>
            <person name="Hori C."/>
            <person name="Aerts A."/>
            <person name="Henrissat B."/>
            <person name="Wiebenga A."/>
            <person name="vanKuyk P.A."/>
            <person name="Barry K."/>
            <person name="Lindquist E."/>
            <person name="LaButti K."/>
            <person name="Lapidus A."/>
            <person name="Lucas S."/>
            <person name="Coutinho P."/>
            <person name="Gong Y."/>
            <person name="Samejima M."/>
            <person name="Mahadevan R."/>
            <person name="Abou-Zaid M."/>
            <person name="de Vries R.P."/>
            <person name="Igarashi K."/>
            <person name="Yadav J.S."/>
            <person name="Grigoriev I.V."/>
            <person name="Master E.R."/>
        </authorList>
    </citation>
    <scope>NUCLEOTIDE SEQUENCE [LARGE SCALE GENOMIC DNA]</scope>
    <source>
        <strain evidence="3 4">HHB-10118-sp</strain>
    </source>
</reference>
<accession>K5VES1</accession>
<feature type="coiled-coil region" evidence="1">
    <location>
        <begin position="41"/>
        <end position="68"/>
    </location>
</feature>
<gene>
    <name evidence="3" type="ORF">PHACADRAFT_33236</name>
</gene>
<dbReference type="InParanoid" id="K5VES1"/>
<name>K5VES1_PHACS</name>
<proteinExistence type="predicted"/>
<evidence type="ECO:0000313" key="4">
    <source>
        <dbReference type="Proteomes" id="UP000008370"/>
    </source>
</evidence>
<dbReference type="KEGG" id="pco:PHACADRAFT_33236"/>
<dbReference type="GeneID" id="18919771"/>
<dbReference type="RefSeq" id="XP_007401541.1">
    <property type="nucleotide sequence ID" value="XM_007401479.1"/>
</dbReference>
<keyword evidence="1" id="KW-0175">Coiled coil</keyword>
<feature type="region of interest" description="Disordered" evidence="2">
    <location>
        <begin position="301"/>
        <end position="322"/>
    </location>
</feature>
<feature type="region of interest" description="Disordered" evidence="2">
    <location>
        <begin position="376"/>
        <end position="403"/>
    </location>
</feature>
<dbReference type="EMBL" id="JH930480">
    <property type="protein sequence ID" value="EKM49668.1"/>
    <property type="molecule type" value="Genomic_DNA"/>
</dbReference>
<dbReference type="AlphaFoldDB" id="K5VES1"/>